<dbReference type="Proteomes" id="UP001237642">
    <property type="component" value="Unassembled WGS sequence"/>
</dbReference>
<dbReference type="InterPro" id="IPR011990">
    <property type="entry name" value="TPR-like_helical_dom_sf"/>
</dbReference>
<accession>A0AAD8INS3</accession>
<dbReference type="PANTHER" id="PTHR45717">
    <property type="entry name" value="OS12G0527900 PROTEIN"/>
    <property type="match status" value="1"/>
</dbReference>
<reference evidence="4" key="1">
    <citation type="submission" date="2023-02" db="EMBL/GenBank/DDBJ databases">
        <title>Genome of toxic invasive species Heracleum sosnowskyi carries increased number of genes despite the absence of recent whole-genome duplications.</title>
        <authorList>
            <person name="Schelkunov M."/>
            <person name="Shtratnikova V."/>
            <person name="Makarenko M."/>
            <person name="Klepikova A."/>
            <person name="Omelchenko D."/>
            <person name="Novikova G."/>
            <person name="Obukhova E."/>
            <person name="Bogdanov V."/>
            <person name="Penin A."/>
            <person name="Logacheva M."/>
        </authorList>
    </citation>
    <scope>NUCLEOTIDE SEQUENCE</scope>
    <source>
        <strain evidence="4">Hsosn_3</strain>
        <tissue evidence="4">Leaf</tissue>
    </source>
</reference>
<sequence length="508" mass="57341">MGTTISTIKSNCNTYNLTKTGPLLSLRSYSSPTQSKPSNNSRVFQRITTLRDPKVSIFPILDQWSTEGNTLKEPQFQRFVRELRARKRYSHALQLCEWVSTSKLCPVSSGNLAVQLDLIGAVRGIDAAESYFNKLTEKEKDEKTYGALLSCYVREGLVDKSLLHMQKMKEIGCASSPLVYNNLMCLFSRTGQPEKIPDVLTDMKQNDVSPNNFSYRICINSYGERCDYDSMEKLLEEMECQSHINMDWTTYSTAVNHFIRADLKEKALVVVKKLEAKLNKDALGYNHLISHYAHLGNKNEVMRLWGLQKVVCKKQVNRDYITMLGMLGKLGELEESEVVLKEWESSCQTFDFRVPNVLLIGLCSKGLIEKAETTLKNIIKTGKTPIPNSWAIISLGYMEVENMEKAFECMKEALAVADGSPGWRPKPKLVSSILNWLGEKGEIAEVEAFVSSLRSVITVNQEMYQALIKANVRGGKGVDEIIESMNYDNVDIDEETEKILGLRKGATE</sequence>
<dbReference type="PANTHER" id="PTHR45717:SF7">
    <property type="entry name" value="PENTACOTRIPEPTIDE-REPEAT REGION OF PRORP DOMAIN-CONTAINING PROTEIN"/>
    <property type="match status" value="1"/>
</dbReference>
<keyword evidence="5" id="KW-1185">Reference proteome</keyword>
<evidence type="ECO:0000313" key="4">
    <source>
        <dbReference type="EMBL" id="KAK1389317.1"/>
    </source>
</evidence>
<gene>
    <name evidence="4" type="ORF">POM88_017495</name>
</gene>
<dbReference type="AlphaFoldDB" id="A0AAD8INS3"/>
<organism evidence="4 5">
    <name type="scientific">Heracleum sosnowskyi</name>
    <dbReference type="NCBI Taxonomy" id="360622"/>
    <lineage>
        <taxon>Eukaryota</taxon>
        <taxon>Viridiplantae</taxon>
        <taxon>Streptophyta</taxon>
        <taxon>Embryophyta</taxon>
        <taxon>Tracheophyta</taxon>
        <taxon>Spermatophyta</taxon>
        <taxon>Magnoliopsida</taxon>
        <taxon>eudicotyledons</taxon>
        <taxon>Gunneridae</taxon>
        <taxon>Pentapetalae</taxon>
        <taxon>asterids</taxon>
        <taxon>campanulids</taxon>
        <taxon>Apiales</taxon>
        <taxon>Apiaceae</taxon>
        <taxon>Apioideae</taxon>
        <taxon>apioid superclade</taxon>
        <taxon>Tordylieae</taxon>
        <taxon>Tordyliinae</taxon>
        <taxon>Heracleum</taxon>
    </lineage>
</organism>
<proteinExistence type="inferred from homology"/>
<dbReference type="PROSITE" id="PS51375">
    <property type="entry name" value="PPR"/>
    <property type="match status" value="2"/>
</dbReference>
<dbReference type="InterPro" id="IPR002885">
    <property type="entry name" value="PPR_rpt"/>
</dbReference>
<dbReference type="NCBIfam" id="TIGR00756">
    <property type="entry name" value="PPR"/>
    <property type="match status" value="2"/>
</dbReference>
<reference evidence="4" key="2">
    <citation type="submission" date="2023-05" db="EMBL/GenBank/DDBJ databases">
        <authorList>
            <person name="Schelkunov M.I."/>
        </authorList>
    </citation>
    <scope>NUCLEOTIDE SEQUENCE</scope>
    <source>
        <strain evidence="4">Hsosn_3</strain>
        <tissue evidence="4">Leaf</tissue>
    </source>
</reference>
<protein>
    <submittedName>
        <fullName evidence="4">Pentatricopeptide repeat-containing protein, mitochondrial</fullName>
    </submittedName>
</protein>
<comment type="caution">
    <text evidence="4">The sequence shown here is derived from an EMBL/GenBank/DDBJ whole genome shotgun (WGS) entry which is preliminary data.</text>
</comment>
<evidence type="ECO:0000256" key="3">
    <source>
        <dbReference type="PROSITE-ProRule" id="PRU00708"/>
    </source>
</evidence>
<name>A0AAD8INS3_9APIA</name>
<dbReference type="Gene3D" id="1.25.40.10">
    <property type="entry name" value="Tetratricopeptide repeat domain"/>
    <property type="match status" value="3"/>
</dbReference>
<dbReference type="GO" id="GO:0005739">
    <property type="term" value="C:mitochondrion"/>
    <property type="evidence" value="ECO:0007669"/>
    <property type="project" value="TreeGrafter"/>
</dbReference>
<dbReference type="EMBL" id="JAUIZM010000004">
    <property type="protein sequence ID" value="KAK1389317.1"/>
    <property type="molecule type" value="Genomic_DNA"/>
</dbReference>
<comment type="similarity">
    <text evidence="1">Belongs to the PPR family. P subfamily.</text>
</comment>
<keyword evidence="2" id="KW-0677">Repeat</keyword>
<feature type="repeat" description="PPR" evidence="3">
    <location>
        <begin position="141"/>
        <end position="175"/>
    </location>
</feature>
<dbReference type="Pfam" id="PF01535">
    <property type="entry name" value="PPR"/>
    <property type="match status" value="3"/>
</dbReference>
<feature type="repeat" description="PPR" evidence="3">
    <location>
        <begin position="176"/>
        <end position="210"/>
    </location>
</feature>
<dbReference type="Pfam" id="PF13041">
    <property type="entry name" value="PPR_2"/>
    <property type="match status" value="1"/>
</dbReference>
<dbReference type="GO" id="GO:0003729">
    <property type="term" value="F:mRNA binding"/>
    <property type="evidence" value="ECO:0007669"/>
    <property type="project" value="UniProtKB-ARBA"/>
</dbReference>
<evidence type="ECO:0000313" key="5">
    <source>
        <dbReference type="Proteomes" id="UP001237642"/>
    </source>
</evidence>
<evidence type="ECO:0000256" key="2">
    <source>
        <dbReference type="ARBA" id="ARBA00022737"/>
    </source>
</evidence>
<evidence type="ECO:0000256" key="1">
    <source>
        <dbReference type="ARBA" id="ARBA00007626"/>
    </source>
</evidence>